<evidence type="ECO:0000313" key="1">
    <source>
        <dbReference type="EMBL" id="RGC16164.1"/>
    </source>
</evidence>
<comment type="caution">
    <text evidence="1">The sequence shown here is derived from an EMBL/GenBank/DDBJ whole genome shotgun (WGS) entry which is preliminary data.</text>
</comment>
<gene>
    <name evidence="1" type="ORF">DW855_12235</name>
</gene>
<name>A0A3E2VYN7_9FIRM</name>
<reference evidence="1 2" key="1">
    <citation type="submission" date="2018-08" db="EMBL/GenBank/DDBJ databases">
        <title>A genome reference for cultivated species of the human gut microbiota.</title>
        <authorList>
            <person name="Zou Y."/>
            <person name="Xue W."/>
            <person name="Luo G."/>
        </authorList>
    </citation>
    <scope>NUCLEOTIDE SEQUENCE [LARGE SCALE GENOMIC DNA]</scope>
    <source>
        <strain evidence="1 2">AM37-13AC</strain>
    </source>
</reference>
<evidence type="ECO:0000313" key="2">
    <source>
        <dbReference type="Proteomes" id="UP000260733"/>
    </source>
</evidence>
<sequence>MPGNHSRNEVSYYPEIQTFIEAQLKSNFRAKCHKELSVFWGIGELKTNLQRIIAEHPDKCTCVENFANRVPPLNLDIFALVTDGTQFEILILEVKLMNSAGLKEWSQLVGYCLVSGAKYGLLVNVNNGASPRLAHILSTETHVSDIHTIVEGEHHEHCLGFMQWDSLTQSFEYSNLGLIKSLSELSKHLADEFTN</sequence>
<dbReference type="RefSeq" id="WP_117554715.1">
    <property type="nucleotide sequence ID" value="NZ_QVFB01000022.1"/>
</dbReference>
<dbReference type="EMBL" id="QVFB01000022">
    <property type="protein sequence ID" value="RGC16164.1"/>
    <property type="molecule type" value="Genomic_DNA"/>
</dbReference>
<proteinExistence type="predicted"/>
<organism evidence="1 2">
    <name type="scientific">Faecalibacterium prausnitzii</name>
    <dbReference type="NCBI Taxonomy" id="853"/>
    <lineage>
        <taxon>Bacteria</taxon>
        <taxon>Bacillati</taxon>
        <taxon>Bacillota</taxon>
        <taxon>Clostridia</taxon>
        <taxon>Eubacteriales</taxon>
        <taxon>Oscillospiraceae</taxon>
        <taxon>Faecalibacterium</taxon>
    </lineage>
</organism>
<protein>
    <submittedName>
        <fullName evidence="1">Uncharacterized protein</fullName>
    </submittedName>
</protein>
<dbReference type="AlphaFoldDB" id="A0A3E2VYN7"/>
<dbReference type="Proteomes" id="UP000260733">
    <property type="component" value="Unassembled WGS sequence"/>
</dbReference>
<accession>A0A3E2VYN7</accession>